<accession>A0A151QRE7</accession>
<dbReference type="PANTHER" id="PTHR46890">
    <property type="entry name" value="NON-LTR RETROLELEMENT REVERSE TRANSCRIPTASE-LIKE PROTEIN-RELATED"/>
    <property type="match status" value="1"/>
</dbReference>
<dbReference type="SUPFAM" id="SSF56219">
    <property type="entry name" value="DNase I-like"/>
    <property type="match status" value="1"/>
</dbReference>
<dbReference type="Proteomes" id="UP000075243">
    <property type="component" value="Unassembled WGS sequence"/>
</dbReference>
<evidence type="ECO:0000313" key="2">
    <source>
        <dbReference type="Proteomes" id="UP000075243"/>
    </source>
</evidence>
<dbReference type="InterPro" id="IPR052343">
    <property type="entry name" value="Retrotransposon-Effector_Assoc"/>
</dbReference>
<dbReference type="SUPFAM" id="SSF56672">
    <property type="entry name" value="DNA/RNA polymerases"/>
    <property type="match status" value="1"/>
</dbReference>
<dbReference type="EMBL" id="KQ485073">
    <property type="protein sequence ID" value="KYP32891.1"/>
    <property type="molecule type" value="Genomic_DNA"/>
</dbReference>
<reference evidence="1" key="1">
    <citation type="journal article" date="2012" name="Nat. Biotechnol.">
        <title>Draft genome sequence of pigeonpea (Cajanus cajan), an orphan legume crop of resource-poor farmers.</title>
        <authorList>
            <person name="Varshney R.K."/>
            <person name="Chen W."/>
            <person name="Li Y."/>
            <person name="Bharti A.K."/>
            <person name="Saxena R.K."/>
            <person name="Schlueter J.A."/>
            <person name="Donoghue M.T."/>
            <person name="Azam S."/>
            <person name="Fan G."/>
            <person name="Whaley A.M."/>
            <person name="Farmer A.D."/>
            <person name="Sheridan J."/>
            <person name="Iwata A."/>
            <person name="Tuteja R."/>
            <person name="Penmetsa R.V."/>
            <person name="Wu W."/>
            <person name="Upadhyaya H.D."/>
            <person name="Yang S.P."/>
            <person name="Shah T."/>
            <person name="Saxena K.B."/>
            <person name="Michael T."/>
            <person name="McCombie W.R."/>
            <person name="Yang B."/>
            <person name="Zhang G."/>
            <person name="Yang H."/>
            <person name="Wang J."/>
            <person name="Spillane C."/>
            <person name="Cook D.R."/>
            <person name="May G.D."/>
            <person name="Xu X."/>
            <person name="Jackson S.A."/>
        </authorList>
    </citation>
    <scope>NUCLEOTIDE SEQUENCE [LARGE SCALE GENOMIC DNA]</scope>
</reference>
<dbReference type="Gramene" id="C.cajan_45058.t">
    <property type="protein sequence ID" value="C.cajan_45058.t"/>
    <property type="gene ID" value="C.cajan_45058"/>
</dbReference>
<evidence type="ECO:0000313" key="1">
    <source>
        <dbReference type="EMBL" id="KYP32891.1"/>
    </source>
</evidence>
<dbReference type="InterPro" id="IPR043502">
    <property type="entry name" value="DNA/RNA_pol_sf"/>
</dbReference>
<protein>
    <submittedName>
        <fullName evidence="1">Transposon TX1 uncharacterized</fullName>
    </submittedName>
</protein>
<sequence>MGFNICGLSEAQGHSGGIWVLVDVNSDLLVKLLDSHPQAVTISINKGDKTWGFSTVYANLVPLARERLWAHLSQLKGMFSFPWLLAGDFNEILLPSEVRGGQFIRSRAQKFSEQWVKSGDRNSKFFHAQTVVRRKRNKIEDGSWATDPELLKVEVNRFFQKLFSVDTPVSLTKLQIDRMPSIGIEGASLLEGPITMEEVRRAVMSMGTFKAPGPNGFQPFFFKQYWEIVGVDLWRMVSEAFNNGGMTDSSILDTLLVLIPKVENPVHLKDFRPISLCNVAYKVISKVLVNRIRPFLNDLVGPL</sequence>
<dbReference type="AlphaFoldDB" id="A0A151QRE7"/>
<name>A0A151QRE7_CAJCA</name>
<organism evidence="1 2">
    <name type="scientific">Cajanus cajan</name>
    <name type="common">Pigeon pea</name>
    <name type="synonym">Cajanus indicus</name>
    <dbReference type="NCBI Taxonomy" id="3821"/>
    <lineage>
        <taxon>Eukaryota</taxon>
        <taxon>Viridiplantae</taxon>
        <taxon>Streptophyta</taxon>
        <taxon>Embryophyta</taxon>
        <taxon>Tracheophyta</taxon>
        <taxon>Spermatophyta</taxon>
        <taxon>Magnoliopsida</taxon>
        <taxon>eudicotyledons</taxon>
        <taxon>Gunneridae</taxon>
        <taxon>Pentapetalae</taxon>
        <taxon>rosids</taxon>
        <taxon>fabids</taxon>
        <taxon>Fabales</taxon>
        <taxon>Fabaceae</taxon>
        <taxon>Papilionoideae</taxon>
        <taxon>50 kb inversion clade</taxon>
        <taxon>NPAAA clade</taxon>
        <taxon>indigoferoid/millettioid clade</taxon>
        <taxon>Phaseoleae</taxon>
        <taxon>Cajanus</taxon>
    </lineage>
</organism>
<dbReference type="PANTHER" id="PTHR46890:SF48">
    <property type="entry name" value="RNA-DIRECTED DNA POLYMERASE"/>
    <property type="match status" value="1"/>
</dbReference>
<dbReference type="InterPro" id="IPR036691">
    <property type="entry name" value="Endo/exonu/phosph_ase_sf"/>
</dbReference>
<keyword evidence="2" id="KW-1185">Reference proteome</keyword>
<proteinExistence type="predicted"/>
<gene>
    <name evidence="1" type="ORF">KK1_046313</name>
</gene>
<dbReference type="STRING" id="3821.A0A151QRE7"/>
<dbReference type="Gene3D" id="3.60.10.10">
    <property type="entry name" value="Endonuclease/exonuclease/phosphatase"/>
    <property type="match status" value="1"/>
</dbReference>